<evidence type="ECO:0000256" key="7">
    <source>
        <dbReference type="SAM" id="Phobius"/>
    </source>
</evidence>
<dbReference type="InterPro" id="IPR002524">
    <property type="entry name" value="Cation_efflux"/>
</dbReference>
<dbReference type="FunFam" id="1.20.1510.10:FF:000006">
    <property type="entry name" value="Divalent cation efflux transporter"/>
    <property type="match status" value="1"/>
</dbReference>
<keyword evidence="4 7" id="KW-0812">Transmembrane</keyword>
<dbReference type="InterPro" id="IPR036837">
    <property type="entry name" value="Cation_efflux_CTD_sf"/>
</dbReference>
<name>A0A7X0RN97_9BACL</name>
<evidence type="ECO:0000256" key="2">
    <source>
        <dbReference type="ARBA" id="ARBA00008114"/>
    </source>
</evidence>
<dbReference type="EMBL" id="JACJVP010000001">
    <property type="protein sequence ID" value="MBB6669360.1"/>
    <property type="molecule type" value="Genomic_DNA"/>
</dbReference>
<reference evidence="10 11" key="1">
    <citation type="submission" date="2020-08" db="EMBL/GenBank/DDBJ databases">
        <title>Cohnella phylogeny.</title>
        <authorList>
            <person name="Dunlap C."/>
        </authorList>
    </citation>
    <scope>NUCLEOTIDE SEQUENCE [LARGE SCALE GENOMIC DNA]</scope>
    <source>
        <strain evidence="10 11">DSM 28246</strain>
    </source>
</reference>
<evidence type="ECO:0000256" key="1">
    <source>
        <dbReference type="ARBA" id="ARBA00004141"/>
    </source>
</evidence>
<keyword evidence="3" id="KW-0813">Transport</keyword>
<protein>
    <submittedName>
        <fullName evidence="10">Cation transporter</fullName>
    </submittedName>
</protein>
<evidence type="ECO:0000313" key="11">
    <source>
        <dbReference type="Proteomes" id="UP000547209"/>
    </source>
</evidence>
<sequence length="283" mass="31217">MKENKAEFGAWLSIGVYIALSVIKLVVGYFSNSKALMADGLNNTTDIIASFAVLIGLKISKKPADADHKYGHSRAETVASMVASFIMAAVGLEVLISSITKFIDGDFQPPNRIAAWVAIFSAVVMYFVYRYNIRLSRKTGSHALKAAAADNRSDALVSLGTVIGILGSSWGLPWLDALTAIIVGLIICKTAWDIFREASHMLTDGFDVKELEKYKVTLSYIDGVEKVSEIKGRIHGNQVFVDLIVEVNRDMSVLESHAITERIENELMEKHQIRNVHVHIEPH</sequence>
<comment type="subcellular location">
    <subcellularLocation>
        <location evidence="1">Membrane</location>
        <topology evidence="1">Multi-pass membrane protein</topology>
    </subcellularLocation>
</comment>
<proteinExistence type="inferred from homology"/>
<dbReference type="SUPFAM" id="SSF160240">
    <property type="entry name" value="Cation efflux protein cytoplasmic domain-like"/>
    <property type="match status" value="1"/>
</dbReference>
<dbReference type="InterPro" id="IPR027470">
    <property type="entry name" value="Cation_efflux_CTD"/>
</dbReference>
<dbReference type="NCBIfam" id="TIGR01297">
    <property type="entry name" value="CDF"/>
    <property type="match status" value="1"/>
</dbReference>
<keyword evidence="11" id="KW-1185">Reference proteome</keyword>
<dbReference type="InterPro" id="IPR058533">
    <property type="entry name" value="Cation_efflux_TM"/>
</dbReference>
<dbReference type="Proteomes" id="UP000547209">
    <property type="component" value="Unassembled WGS sequence"/>
</dbReference>
<gene>
    <name evidence="10" type="ORF">H7C19_01535</name>
</gene>
<comment type="caution">
    <text evidence="10">The sequence shown here is derived from an EMBL/GenBank/DDBJ whole genome shotgun (WGS) entry which is preliminary data.</text>
</comment>
<dbReference type="InterPro" id="IPR050291">
    <property type="entry name" value="CDF_Transporter"/>
</dbReference>
<dbReference type="SUPFAM" id="SSF161111">
    <property type="entry name" value="Cation efflux protein transmembrane domain-like"/>
    <property type="match status" value="1"/>
</dbReference>
<feature type="transmembrane region" description="Helical" evidence="7">
    <location>
        <begin position="113"/>
        <end position="132"/>
    </location>
</feature>
<dbReference type="Pfam" id="PF01545">
    <property type="entry name" value="Cation_efflux"/>
    <property type="match status" value="1"/>
</dbReference>
<feature type="transmembrane region" description="Helical" evidence="7">
    <location>
        <begin position="153"/>
        <end position="171"/>
    </location>
</feature>
<evidence type="ECO:0000256" key="3">
    <source>
        <dbReference type="ARBA" id="ARBA00022448"/>
    </source>
</evidence>
<feature type="transmembrane region" description="Helical" evidence="7">
    <location>
        <begin position="36"/>
        <end position="57"/>
    </location>
</feature>
<dbReference type="PANTHER" id="PTHR43840">
    <property type="entry name" value="MITOCHONDRIAL METAL TRANSPORTER 1-RELATED"/>
    <property type="match status" value="1"/>
</dbReference>
<keyword evidence="6 7" id="KW-0472">Membrane</keyword>
<evidence type="ECO:0000259" key="9">
    <source>
        <dbReference type="Pfam" id="PF16916"/>
    </source>
</evidence>
<dbReference type="PANTHER" id="PTHR43840:SF50">
    <property type="entry name" value="MANGANESE EFFLUX SYSTEM PROTEIN MNES"/>
    <property type="match status" value="1"/>
</dbReference>
<dbReference type="GO" id="GO:0008324">
    <property type="term" value="F:monoatomic cation transmembrane transporter activity"/>
    <property type="evidence" value="ECO:0007669"/>
    <property type="project" value="InterPro"/>
</dbReference>
<evidence type="ECO:0000259" key="8">
    <source>
        <dbReference type="Pfam" id="PF01545"/>
    </source>
</evidence>
<feature type="transmembrane region" description="Helical" evidence="7">
    <location>
        <begin position="12"/>
        <end position="30"/>
    </location>
</feature>
<comment type="similarity">
    <text evidence="2">Belongs to the cation diffusion facilitator (CDF) transporter (TC 2.A.4) family.</text>
</comment>
<organism evidence="10 11">
    <name type="scientific">Cohnella nanjingensis</name>
    <dbReference type="NCBI Taxonomy" id="1387779"/>
    <lineage>
        <taxon>Bacteria</taxon>
        <taxon>Bacillati</taxon>
        <taxon>Bacillota</taxon>
        <taxon>Bacilli</taxon>
        <taxon>Bacillales</taxon>
        <taxon>Paenibacillaceae</taxon>
        <taxon>Cohnella</taxon>
    </lineage>
</organism>
<dbReference type="GO" id="GO:0016020">
    <property type="term" value="C:membrane"/>
    <property type="evidence" value="ECO:0007669"/>
    <property type="project" value="UniProtKB-SubCell"/>
</dbReference>
<evidence type="ECO:0000256" key="4">
    <source>
        <dbReference type="ARBA" id="ARBA00022692"/>
    </source>
</evidence>
<feature type="transmembrane region" description="Helical" evidence="7">
    <location>
        <begin position="78"/>
        <end position="101"/>
    </location>
</feature>
<accession>A0A7X0RN97</accession>
<feature type="domain" description="Cation efflux protein transmembrane" evidence="8">
    <location>
        <begin position="11"/>
        <end position="202"/>
    </location>
</feature>
<keyword evidence="5 7" id="KW-1133">Transmembrane helix</keyword>
<dbReference type="Gene3D" id="3.30.70.1350">
    <property type="entry name" value="Cation efflux protein, cytoplasmic domain"/>
    <property type="match status" value="1"/>
</dbReference>
<dbReference type="RefSeq" id="WP_185140773.1">
    <property type="nucleotide sequence ID" value="NZ_JACJVP010000001.1"/>
</dbReference>
<feature type="domain" description="Cation efflux protein cytoplasmic" evidence="9">
    <location>
        <begin position="210"/>
        <end position="283"/>
    </location>
</feature>
<evidence type="ECO:0000256" key="6">
    <source>
        <dbReference type="ARBA" id="ARBA00023136"/>
    </source>
</evidence>
<dbReference type="Gene3D" id="1.20.1510.10">
    <property type="entry name" value="Cation efflux protein transmembrane domain"/>
    <property type="match status" value="1"/>
</dbReference>
<evidence type="ECO:0000313" key="10">
    <source>
        <dbReference type="EMBL" id="MBB6669360.1"/>
    </source>
</evidence>
<evidence type="ECO:0000256" key="5">
    <source>
        <dbReference type="ARBA" id="ARBA00022989"/>
    </source>
</evidence>
<dbReference type="InterPro" id="IPR027469">
    <property type="entry name" value="Cation_efflux_TMD_sf"/>
</dbReference>
<dbReference type="AlphaFoldDB" id="A0A7X0RN97"/>
<dbReference type="Pfam" id="PF16916">
    <property type="entry name" value="ZT_dimer"/>
    <property type="match status" value="1"/>
</dbReference>